<evidence type="ECO:0000313" key="1">
    <source>
        <dbReference type="EMBL" id="MED4401193.1"/>
    </source>
</evidence>
<dbReference type="Pfam" id="PF26326">
    <property type="entry name" value="YtzJ"/>
    <property type="match status" value="1"/>
</dbReference>
<dbReference type="EMBL" id="JARTFS010000005">
    <property type="protein sequence ID" value="MED4401193.1"/>
    <property type="molecule type" value="Genomic_DNA"/>
</dbReference>
<keyword evidence="2" id="KW-1185">Reference proteome</keyword>
<dbReference type="Proteomes" id="UP001342826">
    <property type="component" value="Unassembled WGS sequence"/>
</dbReference>
<evidence type="ECO:0000313" key="2">
    <source>
        <dbReference type="Proteomes" id="UP001342826"/>
    </source>
</evidence>
<accession>A0ABU6NWU3</accession>
<proteinExistence type="predicted"/>
<gene>
    <name evidence="1" type="ORF">P9271_07575</name>
</gene>
<organism evidence="1 2">
    <name type="scientific">Metabacillus fastidiosus</name>
    <dbReference type="NCBI Taxonomy" id="1458"/>
    <lineage>
        <taxon>Bacteria</taxon>
        <taxon>Bacillati</taxon>
        <taxon>Bacillota</taxon>
        <taxon>Bacilli</taxon>
        <taxon>Bacillales</taxon>
        <taxon>Bacillaceae</taxon>
        <taxon>Metabacillus</taxon>
    </lineage>
</organism>
<dbReference type="InterPro" id="IPR058867">
    <property type="entry name" value="YtzJ"/>
</dbReference>
<reference evidence="1 2" key="1">
    <citation type="submission" date="2023-03" db="EMBL/GenBank/DDBJ databases">
        <title>Bacillus Genome Sequencing.</title>
        <authorList>
            <person name="Dunlap C."/>
        </authorList>
    </citation>
    <scope>NUCLEOTIDE SEQUENCE [LARGE SCALE GENOMIC DNA]</scope>
    <source>
        <strain evidence="1 2">NRS-1717</strain>
    </source>
</reference>
<sequence length="63" mass="7311">MDTLFQRKLKQEKLDLIKNGFSAYVESATLVRLLTRDLKLLNLDVDIENTELGCWFIPNRAAE</sequence>
<protein>
    <submittedName>
        <fullName evidence="1">Uncharacterized protein</fullName>
    </submittedName>
</protein>
<dbReference type="GeneID" id="301142011"/>
<name>A0ABU6NWU3_9BACI</name>
<dbReference type="RefSeq" id="WP_066232050.1">
    <property type="nucleotide sequence ID" value="NZ_JARTFQ010000007.1"/>
</dbReference>
<comment type="caution">
    <text evidence="1">The sequence shown here is derived from an EMBL/GenBank/DDBJ whole genome shotgun (WGS) entry which is preliminary data.</text>
</comment>